<protein>
    <submittedName>
        <fullName evidence="1">Uncharacterized protein</fullName>
    </submittedName>
</protein>
<proteinExistence type="predicted"/>
<dbReference type="AlphaFoldDB" id="A0ABD0L2V7"/>
<dbReference type="SUPFAM" id="SSF52540">
    <property type="entry name" value="P-loop containing nucleoside triphosphate hydrolases"/>
    <property type="match status" value="1"/>
</dbReference>
<keyword evidence="2" id="KW-1185">Reference proteome</keyword>
<accession>A0ABD0L2V7</accession>
<dbReference type="Proteomes" id="UP001519460">
    <property type="component" value="Unassembled WGS sequence"/>
</dbReference>
<organism evidence="1 2">
    <name type="scientific">Batillaria attramentaria</name>
    <dbReference type="NCBI Taxonomy" id="370345"/>
    <lineage>
        <taxon>Eukaryota</taxon>
        <taxon>Metazoa</taxon>
        <taxon>Spiralia</taxon>
        <taxon>Lophotrochozoa</taxon>
        <taxon>Mollusca</taxon>
        <taxon>Gastropoda</taxon>
        <taxon>Caenogastropoda</taxon>
        <taxon>Sorbeoconcha</taxon>
        <taxon>Cerithioidea</taxon>
        <taxon>Batillariidae</taxon>
        <taxon>Batillaria</taxon>
    </lineage>
</organism>
<evidence type="ECO:0000313" key="1">
    <source>
        <dbReference type="EMBL" id="KAK7493729.1"/>
    </source>
</evidence>
<gene>
    <name evidence="1" type="ORF">BaRGS_00015058</name>
</gene>
<dbReference type="InterPro" id="IPR027417">
    <property type="entry name" value="P-loop_NTPase"/>
</dbReference>
<dbReference type="EMBL" id="JACVVK020000090">
    <property type="protein sequence ID" value="KAK7493729.1"/>
    <property type="molecule type" value="Genomic_DNA"/>
</dbReference>
<comment type="caution">
    <text evidence="1">The sequence shown here is derived from an EMBL/GenBank/DDBJ whole genome shotgun (WGS) entry which is preliminary data.</text>
</comment>
<feature type="non-terminal residue" evidence="1">
    <location>
        <position position="1"/>
    </location>
</feature>
<name>A0ABD0L2V7_9CAEN</name>
<sequence length="537" mass="61834">QMSVGKTKILNNLSSIVESELLQKFGDKLSPPTANLLSHEVVAELMEETVLAYVSQLPEKTTLHLPKNIGRQLTECVVQLLAKTVTRQLAERVVGQVLESTAQQLLAGIRNELVQARQQISNDFIGKVTDTLFFRVVQEVETDIRTIVEKRKKLFRDKTELSEEDVQQLWKKTKRDTGLTVENTQWVAEEMRRNMQDVETRNLSLLLLRRLTQEEAEKHVKRSVKKFKPLPSLTSLTKTSSDKLSRQLMEKCSWTLQGHVTGRTKQLLAQVYRASSSGSAVKEHVKQVLDEFSPHLNAILSRRMVTELSNHVTRQLADSDDHRTQSVRAMSKMVFTYLSDESVSRDVAKRLVDLMTQHSVLDKVKRPRILKTVILPHELARCLGEPDLSDMEAVTRLCLCQDMMPVPEYMQLNQNDHHKRDLPDDAMKKAEEWWRWFCTPVTSVQYYCSTEPRRHMWQAEPRRQVWSKSQAISTIGGLFTRLALYPSQVDVLLYGDDMLFLTGPPGTGKTVMLVLKARRWLQSRDWNRCSFYTFSQA</sequence>
<reference evidence="1 2" key="1">
    <citation type="journal article" date="2023" name="Sci. Data">
        <title>Genome assembly of the Korean intertidal mud-creeper Batillaria attramentaria.</title>
        <authorList>
            <person name="Patra A.K."/>
            <person name="Ho P.T."/>
            <person name="Jun S."/>
            <person name="Lee S.J."/>
            <person name="Kim Y."/>
            <person name="Won Y.J."/>
        </authorList>
    </citation>
    <scope>NUCLEOTIDE SEQUENCE [LARGE SCALE GENOMIC DNA]</scope>
    <source>
        <strain evidence="1">Wonlab-2016</strain>
    </source>
</reference>
<evidence type="ECO:0000313" key="2">
    <source>
        <dbReference type="Proteomes" id="UP001519460"/>
    </source>
</evidence>
<feature type="non-terminal residue" evidence="1">
    <location>
        <position position="537"/>
    </location>
</feature>